<feature type="non-terminal residue" evidence="1">
    <location>
        <position position="1"/>
    </location>
</feature>
<reference evidence="1 2" key="1">
    <citation type="submission" date="2021-02" db="EMBL/GenBank/DDBJ databases">
        <title>Sulfurospirillum tamanensis sp. nov.</title>
        <authorList>
            <person name="Frolova A."/>
            <person name="Merkel A."/>
            <person name="Slobodkin A."/>
        </authorList>
    </citation>
    <scope>NUCLEOTIDE SEQUENCE [LARGE SCALE GENOMIC DNA]</scope>
    <source>
        <strain evidence="1 2">T05b</strain>
    </source>
</reference>
<comment type="caution">
    <text evidence="1">The sequence shown here is derived from an EMBL/GenBank/DDBJ whole genome shotgun (WGS) entry which is preliminary data.</text>
</comment>
<evidence type="ECO:0000313" key="1">
    <source>
        <dbReference type="EMBL" id="MBN2965276.1"/>
    </source>
</evidence>
<reference evidence="2" key="2">
    <citation type="submission" date="2021-02" db="EMBL/GenBank/DDBJ databases">
        <title>Sulfurospirillum tamanensis sp. nov.</title>
        <authorList>
            <person name="Merkel A.Y."/>
        </authorList>
    </citation>
    <scope>NUCLEOTIDE SEQUENCE [LARGE SCALE GENOMIC DNA]</scope>
    <source>
        <strain evidence="2">T05b</strain>
    </source>
</reference>
<proteinExistence type="predicted"/>
<organism evidence="1 2">
    <name type="scientific">Sulfurospirillum tamanense</name>
    <dbReference type="NCBI Taxonomy" id="2813362"/>
    <lineage>
        <taxon>Bacteria</taxon>
        <taxon>Pseudomonadati</taxon>
        <taxon>Campylobacterota</taxon>
        <taxon>Epsilonproteobacteria</taxon>
        <taxon>Campylobacterales</taxon>
        <taxon>Sulfurospirillaceae</taxon>
        <taxon>Sulfurospirillum</taxon>
    </lineage>
</organism>
<dbReference type="Proteomes" id="UP000703590">
    <property type="component" value="Unassembled WGS sequence"/>
</dbReference>
<reference evidence="1 2" key="3">
    <citation type="submission" date="2021-02" db="EMBL/GenBank/DDBJ databases">
        <authorList>
            <person name="Merkel A.Y."/>
        </authorList>
    </citation>
    <scope>NUCLEOTIDE SEQUENCE [LARGE SCALE GENOMIC DNA]</scope>
    <source>
        <strain evidence="1 2">T05b</strain>
    </source>
</reference>
<gene>
    <name evidence="1" type="ORF">JWV37_10825</name>
</gene>
<protein>
    <submittedName>
        <fullName evidence="1">Uncharacterized protein</fullName>
    </submittedName>
</protein>
<evidence type="ECO:0000313" key="2">
    <source>
        <dbReference type="Proteomes" id="UP000703590"/>
    </source>
</evidence>
<sequence length="102" mass="12018">DYIIVAKTKKDALEAYRSLGYLNYEKKDMREIALKEINILSLELIPRNMEYGFCNCFSFSLNVQLETPIAYKDIIIPEAEATYKALIKLFKEQNKEFLKNHF</sequence>
<keyword evidence="2" id="KW-1185">Reference proteome</keyword>
<name>A0ABS2WUD5_9BACT</name>
<dbReference type="EMBL" id="JAFHKK010000029">
    <property type="protein sequence ID" value="MBN2965276.1"/>
    <property type="molecule type" value="Genomic_DNA"/>
</dbReference>
<accession>A0ABS2WUD5</accession>
<dbReference type="RefSeq" id="WP_205459822.1">
    <property type="nucleotide sequence ID" value="NZ_JAFHKK010000029.1"/>
</dbReference>